<sequence length="99" mass="11106">MLDREIEALHELLSKHGYLVGKTMQADIMFKYTVPISVEEKLSLTVFNPNLPQSTIVVLNPSGVLYSYKWVKGIKDQITDIPNDGSVEGLFLTIKALLQ</sequence>
<dbReference type="RefSeq" id="WP_199567029.1">
    <property type="nucleotide sequence ID" value="NZ_JAENBP010000001.1"/>
</dbReference>
<dbReference type="AlphaFoldDB" id="A0A934UCR5"/>
<accession>A0A934UCR5</accession>
<name>A0A934UCR5_9STRE</name>
<gene>
    <name evidence="1" type="ORF">JHK64_00445</name>
</gene>
<reference evidence="1 2" key="1">
    <citation type="journal article" date="2021" name="Int. J. Syst. Evol. Microbiol.">
        <title>Streptococcus vicugnae sp. nov., isolated from faeces of alpacas (Vicugna pacos) and cattle (Bos taurus), Streptococcus zalophi sp. nov., and Streptococcus pacificus sp. nov., isolated from respiratory tract of California sea lions (Zalophus californianus).</title>
        <authorList>
            <person name="Volokhov D.V."/>
            <person name="Zagorodnyaya T.A."/>
            <person name="Shen Z."/>
            <person name="Blom J."/>
            <person name="Furtak V.A."/>
            <person name="Eisenberg T."/>
            <person name="Fan P."/>
            <person name="Jeong K.C."/>
            <person name="Gao Y."/>
            <person name="Zhang S."/>
            <person name="Amselle M."/>
        </authorList>
    </citation>
    <scope>NUCLEOTIDE SEQUENCE [LARGE SCALE GENOMIC DNA]</scope>
    <source>
        <strain evidence="2">CSL7508-lung</strain>
    </source>
</reference>
<protein>
    <submittedName>
        <fullName evidence="1">Uncharacterized protein</fullName>
    </submittedName>
</protein>
<evidence type="ECO:0000313" key="2">
    <source>
        <dbReference type="Proteomes" id="UP000644875"/>
    </source>
</evidence>
<organism evidence="1 2">
    <name type="scientific">Streptococcus zalophi</name>
    <dbReference type="NCBI Taxonomy" id="640031"/>
    <lineage>
        <taxon>Bacteria</taxon>
        <taxon>Bacillati</taxon>
        <taxon>Bacillota</taxon>
        <taxon>Bacilli</taxon>
        <taxon>Lactobacillales</taxon>
        <taxon>Streptococcaceae</taxon>
        <taxon>Streptococcus</taxon>
    </lineage>
</organism>
<evidence type="ECO:0000313" key="1">
    <source>
        <dbReference type="EMBL" id="MBJ8349097.1"/>
    </source>
</evidence>
<keyword evidence="2" id="KW-1185">Reference proteome</keyword>
<dbReference type="Proteomes" id="UP000644875">
    <property type="component" value="Unassembled WGS sequence"/>
</dbReference>
<comment type="caution">
    <text evidence="1">The sequence shown here is derived from an EMBL/GenBank/DDBJ whole genome shotgun (WGS) entry which is preliminary data.</text>
</comment>
<proteinExistence type="predicted"/>
<dbReference type="EMBL" id="JAENBP010000001">
    <property type="protein sequence ID" value="MBJ8349097.1"/>
    <property type="molecule type" value="Genomic_DNA"/>
</dbReference>